<sequence length="336" mass="36802" precursor="true">MSRLLWPAAILAAAMIPIPARAESEPSGRWPVATNEEAWAHLPKALSGGGSRLPAWARATAEGLPRTTAAMLGLDRRHRTMSPLGASLRGKMRWVAADANRCEYTRATAEADLRRAGVPEAEVAALKGGPGGWAQGERDALRFARQMTVDASAVTDAQVERIKAAYGEEKLAAMVLLLAAANFQDRLVLGLGIPPEEGGPLPPVDVTFEKDSKPEVPPREKPEGRRGPDEPTAVDDPSWMEFDFDALKKGLADQKAAPGRVRVPTYQEYLAKLPEWAPRPKAPVRIKWSLVCGTYQPELAAAWSACTNAFREEAKQDRVFEESLFWIVTRTIHCFY</sequence>
<evidence type="ECO:0000256" key="2">
    <source>
        <dbReference type="SAM" id="SignalP"/>
    </source>
</evidence>
<keyword evidence="2" id="KW-0732">Signal</keyword>
<dbReference type="EMBL" id="CP042997">
    <property type="protein sequence ID" value="QEH32124.1"/>
    <property type="molecule type" value="Genomic_DNA"/>
</dbReference>
<dbReference type="InterPro" id="IPR029032">
    <property type="entry name" value="AhpD-like"/>
</dbReference>
<evidence type="ECO:0008006" key="5">
    <source>
        <dbReference type="Google" id="ProtNLM"/>
    </source>
</evidence>
<feature type="chain" id="PRO_5022995031" description="Carboxymuconolactone decarboxylase family protein" evidence="2">
    <location>
        <begin position="23"/>
        <end position="336"/>
    </location>
</feature>
<dbReference type="AlphaFoldDB" id="A0A5B9VVM2"/>
<dbReference type="SUPFAM" id="SSF69118">
    <property type="entry name" value="AhpD-like"/>
    <property type="match status" value="1"/>
</dbReference>
<feature type="compositionally biased region" description="Basic and acidic residues" evidence="1">
    <location>
        <begin position="207"/>
        <end position="229"/>
    </location>
</feature>
<dbReference type="PANTHER" id="PTHR34846:SF10">
    <property type="entry name" value="CYTOPLASMIC PROTEIN"/>
    <property type="match status" value="1"/>
</dbReference>
<proteinExistence type="predicted"/>
<reference evidence="3 4" key="1">
    <citation type="submission" date="2019-08" db="EMBL/GenBank/DDBJ databases">
        <title>Deep-cultivation of Planctomycetes and their phenomic and genomic characterization uncovers novel biology.</title>
        <authorList>
            <person name="Wiegand S."/>
            <person name="Jogler M."/>
            <person name="Boedeker C."/>
            <person name="Pinto D."/>
            <person name="Vollmers J."/>
            <person name="Rivas-Marin E."/>
            <person name="Kohn T."/>
            <person name="Peeters S.H."/>
            <person name="Heuer A."/>
            <person name="Rast P."/>
            <person name="Oberbeckmann S."/>
            <person name="Bunk B."/>
            <person name="Jeske O."/>
            <person name="Meyerdierks A."/>
            <person name="Storesund J.E."/>
            <person name="Kallscheuer N."/>
            <person name="Luecker S."/>
            <person name="Lage O.M."/>
            <person name="Pohl T."/>
            <person name="Merkel B.J."/>
            <person name="Hornburger P."/>
            <person name="Mueller R.-W."/>
            <person name="Bruemmer F."/>
            <person name="Labrenz M."/>
            <person name="Spormann A.M."/>
            <person name="Op den Camp H."/>
            <person name="Overmann J."/>
            <person name="Amann R."/>
            <person name="Jetten M.S.M."/>
            <person name="Mascher T."/>
            <person name="Medema M.H."/>
            <person name="Devos D.P."/>
            <person name="Kaster A.-K."/>
            <person name="Ovreas L."/>
            <person name="Rohde M."/>
            <person name="Galperin M.Y."/>
            <person name="Jogler C."/>
        </authorList>
    </citation>
    <scope>NUCLEOTIDE SEQUENCE [LARGE SCALE GENOMIC DNA]</scope>
    <source>
        <strain evidence="3 4">OJF2</strain>
    </source>
</reference>
<feature type="signal peptide" evidence="2">
    <location>
        <begin position="1"/>
        <end position="22"/>
    </location>
</feature>
<accession>A0A5B9VVM2</accession>
<name>A0A5B9VVM2_9BACT</name>
<keyword evidence="4" id="KW-1185">Reference proteome</keyword>
<dbReference type="KEGG" id="agv:OJF2_05930"/>
<evidence type="ECO:0000313" key="4">
    <source>
        <dbReference type="Proteomes" id="UP000324233"/>
    </source>
</evidence>
<evidence type="ECO:0000313" key="3">
    <source>
        <dbReference type="EMBL" id="QEH32124.1"/>
    </source>
</evidence>
<feature type="region of interest" description="Disordered" evidence="1">
    <location>
        <begin position="194"/>
        <end position="237"/>
    </location>
</feature>
<dbReference type="RefSeq" id="WP_148591077.1">
    <property type="nucleotide sequence ID" value="NZ_CP042997.1"/>
</dbReference>
<dbReference type="Gene3D" id="1.20.1290.10">
    <property type="entry name" value="AhpD-like"/>
    <property type="match status" value="1"/>
</dbReference>
<dbReference type="PANTHER" id="PTHR34846">
    <property type="entry name" value="4-CARBOXYMUCONOLACTONE DECARBOXYLASE FAMILY PROTEIN (AFU_ORTHOLOGUE AFUA_6G11590)"/>
    <property type="match status" value="1"/>
</dbReference>
<evidence type="ECO:0000256" key="1">
    <source>
        <dbReference type="SAM" id="MobiDB-lite"/>
    </source>
</evidence>
<gene>
    <name evidence="3" type="ORF">OJF2_05930</name>
</gene>
<dbReference type="OrthoDB" id="248684at2"/>
<organism evidence="3 4">
    <name type="scientific">Aquisphaera giovannonii</name>
    <dbReference type="NCBI Taxonomy" id="406548"/>
    <lineage>
        <taxon>Bacteria</taxon>
        <taxon>Pseudomonadati</taxon>
        <taxon>Planctomycetota</taxon>
        <taxon>Planctomycetia</taxon>
        <taxon>Isosphaerales</taxon>
        <taxon>Isosphaeraceae</taxon>
        <taxon>Aquisphaera</taxon>
    </lineage>
</organism>
<protein>
    <recommendedName>
        <fullName evidence="5">Carboxymuconolactone decarboxylase family protein</fullName>
    </recommendedName>
</protein>
<dbReference type="Proteomes" id="UP000324233">
    <property type="component" value="Chromosome"/>
</dbReference>